<organism evidence="1 2">
    <name type="scientific">Heliocybe sulcata</name>
    <dbReference type="NCBI Taxonomy" id="5364"/>
    <lineage>
        <taxon>Eukaryota</taxon>
        <taxon>Fungi</taxon>
        <taxon>Dikarya</taxon>
        <taxon>Basidiomycota</taxon>
        <taxon>Agaricomycotina</taxon>
        <taxon>Agaricomycetes</taxon>
        <taxon>Gloeophyllales</taxon>
        <taxon>Gloeophyllaceae</taxon>
        <taxon>Heliocybe</taxon>
    </lineage>
</organism>
<accession>A0A5C3MSW0</accession>
<keyword evidence="2" id="KW-1185">Reference proteome</keyword>
<protein>
    <submittedName>
        <fullName evidence="1">Uncharacterized protein</fullName>
    </submittedName>
</protein>
<evidence type="ECO:0000313" key="1">
    <source>
        <dbReference type="EMBL" id="TFK46848.1"/>
    </source>
</evidence>
<gene>
    <name evidence="1" type="ORF">OE88DRAFT_869179</name>
</gene>
<name>A0A5C3MSW0_9AGAM</name>
<sequence>MHVALPNLAATIFLILLLFCILVGRPCCLTFRTRRSVSSIFRKPVYLSLSPVRALGGWRSHSGVARRKVHDVVDVLSSLLTNMWHRNCG</sequence>
<proteinExistence type="predicted"/>
<dbReference type="EMBL" id="ML213527">
    <property type="protein sequence ID" value="TFK46848.1"/>
    <property type="molecule type" value="Genomic_DNA"/>
</dbReference>
<evidence type="ECO:0000313" key="2">
    <source>
        <dbReference type="Proteomes" id="UP000305948"/>
    </source>
</evidence>
<dbReference type="Proteomes" id="UP000305948">
    <property type="component" value="Unassembled WGS sequence"/>
</dbReference>
<reference evidence="1 2" key="1">
    <citation type="journal article" date="2019" name="Nat. Ecol. Evol.">
        <title>Megaphylogeny resolves global patterns of mushroom evolution.</title>
        <authorList>
            <person name="Varga T."/>
            <person name="Krizsan K."/>
            <person name="Foldi C."/>
            <person name="Dima B."/>
            <person name="Sanchez-Garcia M."/>
            <person name="Sanchez-Ramirez S."/>
            <person name="Szollosi G.J."/>
            <person name="Szarkandi J.G."/>
            <person name="Papp V."/>
            <person name="Albert L."/>
            <person name="Andreopoulos W."/>
            <person name="Angelini C."/>
            <person name="Antonin V."/>
            <person name="Barry K.W."/>
            <person name="Bougher N.L."/>
            <person name="Buchanan P."/>
            <person name="Buyck B."/>
            <person name="Bense V."/>
            <person name="Catcheside P."/>
            <person name="Chovatia M."/>
            <person name="Cooper J."/>
            <person name="Damon W."/>
            <person name="Desjardin D."/>
            <person name="Finy P."/>
            <person name="Geml J."/>
            <person name="Haridas S."/>
            <person name="Hughes K."/>
            <person name="Justo A."/>
            <person name="Karasinski D."/>
            <person name="Kautmanova I."/>
            <person name="Kiss B."/>
            <person name="Kocsube S."/>
            <person name="Kotiranta H."/>
            <person name="LaButti K.M."/>
            <person name="Lechner B.E."/>
            <person name="Liimatainen K."/>
            <person name="Lipzen A."/>
            <person name="Lukacs Z."/>
            <person name="Mihaltcheva S."/>
            <person name="Morgado L.N."/>
            <person name="Niskanen T."/>
            <person name="Noordeloos M.E."/>
            <person name="Ohm R.A."/>
            <person name="Ortiz-Santana B."/>
            <person name="Ovrebo C."/>
            <person name="Racz N."/>
            <person name="Riley R."/>
            <person name="Savchenko A."/>
            <person name="Shiryaev A."/>
            <person name="Soop K."/>
            <person name="Spirin V."/>
            <person name="Szebenyi C."/>
            <person name="Tomsovsky M."/>
            <person name="Tulloss R.E."/>
            <person name="Uehling J."/>
            <person name="Grigoriev I.V."/>
            <person name="Vagvolgyi C."/>
            <person name="Papp T."/>
            <person name="Martin F.M."/>
            <person name="Miettinen O."/>
            <person name="Hibbett D.S."/>
            <person name="Nagy L.G."/>
        </authorList>
    </citation>
    <scope>NUCLEOTIDE SEQUENCE [LARGE SCALE GENOMIC DNA]</scope>
    <source>
        <strain evidence="1 2">OMC1185</strain>
    </source>
</reference>
<dbReference type="AlphaFoldDB" id="A0A5C3MSW0"/>